<protein>
    <submittedName>
        <fullName evidence="4">LytTR family transcriptional regulator</fullName>
    </submittedName>
</protein>
<dbReference type="InterPro" id="IPR046947">
    <property type="entry name" value="LytR-like"/>
</dbReference>
<keyword evidence="2" id="KW-1133">Transmembrane helix</keyword>
<organism evidence="4 5">
    <name type="scientific">Rheinheimera tangshanensis</name>
    <dbReference type="NCBI Taxonomy" id="400153"/>
    <lineage>
        <taxon>Bacteria</taxon>
        <taxon>Pseudomonadati</taxon>
        <taxon>Pseudomonadota</taxon>
        <taxon>Gammaproteobacteria</taxon>
        <taxon>Chromatiales</taxon>
        <taxon>Chromatiaceae</taxon>
        <taxon>Rheinheimera</taxon>
    </lineage>
</organism>
<evidence type="ECO:0000313" key="4">
    <source>
        <dbReference type="EMBL" id="TXK82074.1"/>
    </source>
</evidence>
<dbReference type="PIRSF" id="PIRSF031767">
    <property type="entry name" value="MHYE_LytTR"/>
    <property type="match status" value="1"/>
</dbReference>
<dbReference type="AlphaFoldDB" id="A0A5C8M0P8"/>
<evidence type="ECO:0000256" key="1">
    <source>
        <dbReference type="ARBA" id="ARBA00023012"/>
    </source>
</evidence>
<accession>A0A5C8M0P8</accession>
<dbReference type="SMART" id="SM00850">
    <property type="entry name" value="LytTR"/>
    <property type="match status" value="1"/>
</dbReference>
<keyword evidence="1" id="KW-0902">Two-component regulatory system</keyword>
<evidence type="ECO:0000256" key="2">
    <source>
        <dbReference type="SAM" id="Phobius"/>
    </source>
</evidence>
<proteinExistence type="predicted"/>
<dbReference type="Proteomes" id="UP000321814">
    <property type="component" value="Unassembled WGS sequence"/>
</dbReference>
<feature type="transmembrane region" description="Helical" evidence="2">
    <location>
        <begin position="92"/>
        <end position="115"/>
    </location>
</feature>
<dbReference type="GO" id="GO:0000156">
    <property type="term" value="F:phosphorelay response regulator activity"/>
    <property type="evidence" value="ECO:0007669"/>
    <property type="project" value="InterPro"/>
</dbReference>
<name>A0A5C8M0P8_9GAMM</name>
<dbReference type="EMBL" id="VRLR01000002">
    <property type="protein sequence ID" value="TXK82074.1"/>
    <property type="molecule type" value="Genomic_DNA"/>
</dbReference>
<feature type="domain" description="HTH LytTR-type" evidence="3">
    <location>
        <begin position="192"/>
        <end position="296"/>
    </location>
</feature>
<dbReference type="InterPro" id="IPR012379">
    <property type="entry name" value="LytTR_MHYE"/>
</dbReference>
<dbReference type="GO" id="GO:0003677">
    <property type="term" value="F:DNA binding"/>
    <property type="evidence" value="ECO:0007669"/>
    <property type="project" value="InterPro"/>
</dbReference>
<dbReference type="PANTHER" id="PTHR37299:SF1">
    <property type="entry name" value="STAGE 0 SPORULATION PROTEIN A HOMOLOG"/>
    <property type="match status" value="1"/>
</dbReference>
<evidence type="ECO:0000313" key="5">
    <source>
        <dbReference type="Proteomes" id="UP000321814"/>
    </source>
</evidence>
<dbReference type="InterPro" id="IPR007492">
    <property type="entry name" value="LytTR_DNA-bd_dom"/>
</dbReference>
<dbReference type="Pfam" id="PF04397">
    <property type="entry name" value="LytTR"/>
    <property type="match status" value="1"/>
</dbReference>
<keyword evidence="5" id="KW-1185">Reference proteome</keyword>
<keyword evidence="2" id="KW-0472">Membrane</keyword>
<feature type="transmembrane region" description="Helical" evidence="2">
    <location>
        <begin position="63"/>
        <end position="80"/>
    </location>
</feature>
<reference evidence="4 5" key="1">
    <citation type="submission" date="2019-08" db="EMBL/GenBank/DDBJ databases">
        <title>Draft genome analysis of Rheinheimera tangshanensis isolated from the roots of fresh rice plants (Oryza sativa).</title>
        <authorList>
            <person name="Yu Q."/>
            <person name="Qi Y."/>
            <person name="Zhang H."/>
            <person name="Pu J."/>
        </authorList>
    </citation>
    <scope>NUCLEOTIDE SEQUENCE [LARGE SCALE GENOMIC DNA]</scope>
    <source>
        <strain evidence="4 5">JA3-B52</strain>
    </source>
</reference>
<comment type="caution">
    <text evidence="4">The sequence shown here is derived from an EMBL/GenBank/DDBJ whole genome shotgun (WGS) entry which is preliminary data.</text>
</comment>
<evidence type="ECO:0000259" key="3">
    <source>
        <dbReference type="PROSITE" id="PS50930"/>
    </source>
</evidence>
<dbReference type="Gene3D" id="2.40.50.1020">
    <property type="entry name" value="LytTr DNA-binding domain"/>
    <property type="match status" value="1"/>
</dbReference>
<dbReference type="OrthoDB" id="9781059at2"/>
<keyword evidence="2" id="KW-0812">Transmembrane</keyword>
<dbReference type="PANTHER" id="PTHR37299">
    <property type="entry name" value="TRANSCRIPTIONAL REGULATOR-RELATED"/>
    <property type="match status" value="1"/>
</dbReference>
<gene>
    <name evidence="4" type="ORF">FU839_04090</name>
</gene>
<dbReference type="PROSITE" id="PS50930">
    <property type="entry name" value="HTH_LYTTR"/>
    <property type="match status" value="1"/>
</dbReference>
<sequence length="302" mass="34991">MGTNAVAKNWFEKFEQHKVLYSYVAFALYLLINNSINASSVWMEHQRDPLSTLQWWEPLVWEYSSAISTLLLAPFLVWFFNKMPPRFEAIRLQLALHLLASFVFCIGHISLMVVLRKLVYGLLGQGYDFGPLAREFFYEYRKDVWGYLFLFTLFQLGLFVYRRLKGDAMLIGSDHTEDSASASQNNTAPEHFLVRKLDKEFLVKVEDIDWLESSGNYVNLHSKGRIYPLRATLASTVNILQHKGFSRIHRSLAVNHHAIHSISYDPSGDGEILLNSGERLNLSRRYKDEFRSRCQAASLRQN</sequence>
<feature type="transmembrane region" description="Helical" evidence="2">
    <location>
        <begin position="144"/>
        <end position="161"/>
    </location>
</feature>
<feature type="transmembrane region" description="Helical" evidence="2">
    <location>
        <begin position="20"/>
        <end position="43"/>
    </location>
</feature>